<dbReference type="GO" id="GO:0015666">
    <property type="term" value="F:restriction endodeoxyribonuclease activity"/>
    <property type="evidence" value="ECO:0007669"/>
    <property type="project" value="TreeGrafter"/>
</dbReference>
<dbReference type="InterPro" id="IPR007560">
    <property type="entry name" value="Restrct_endonuc_IV_Mrr"/>
</dbReference>
<dbReference type="Proteomes" id="UP000198508">
    <property type="component" value="Unassembled WGS sequence"/>
</dbReference>
<dbReference type="AlphaFoldDB" id="A0A1I0KB86"/>
<dbReference type="GO" id="GO:0003677">
    <property type="term" value="F:DNA binding"/>
    <property type="evidence" value="ECO:0007669"/>
    <property type="project" value="InterPro"/>
</dbReference>
<name>A0A1I0KB86_9FIRM</name>
<evidence type="ECO:0000259" key="1">
    <source>
        <dbReference type="Pfam" id="PF04471"/>
    </source>
</evidence>
<dbReference type="RefSeq" id="WP_092371852.1">
    <property type="nucleotide sequence ID" value="NZ_FOIM01000059.1"/>
</dbReference>
<organism evidence="2 3">
    <name type="scientific">Enterocloster lavalensis</name>
    <dbReference type="NCBI Taxonomy" id="460384"/>
    <lineage>
        <taxon>Bacteria</taxon>
        <taxon>Bacillati</taxon>
        <taxon>Bacillota</taxon>
        <taxon>Clostridia</taxon>
        <taxon>Lachnospirales</taxon>
        <taxon>Lachnospiraceae</taxon>
        <taxon>Enterocloster</taxon>
    </lineage>
</organism>
<dbReference type="InterPro" id="IPR011856">
    <property type="entry name" value="tRNA_endonuc-like_dom_sf"/>
</dbReference>
<sequence length="251" mass="29088">MELLNDVIIQCGECGNIIIIKKEYLDAETSSYERQMGPEIAYEIYEECDCEKCGNNIKYRISGYEYPAGCFNYEDNEIHGGRFLEKPNMGIVYEVEFDEESIASFLPQVEENIHRILSDKKFVYQLTPREFEEVVEEVFRRQGFQTRLTPQTRDGGKDIIATKSILGRPVMFLIECKRYNEMNKIGVDIVRALYGVQTAERANKSIIVTSSYFTGDAQRFAEQQNTLIDLFDIDDLIRLMENSIQNEQNNV</sequence>
<evidence type="ECO:0000313" key="3">
    <source>
        <dbReference type="Proteomes" id="UP000198508"/>
    </source>
</evidence>
<dbReference type="SUPFAM" id="SSF52980">
    <property type="entry name" value="Restriction endonuclease-like"/>
    <property type="match status" value="1"/>
</dbReference>
<feature type="domain" description="Restriction endonuclease type IV Mrr" evidence="1">
    <location>
        <begin position="125"/>
        <end position="240"/>
    </location>
</feature>
<dbReference type="PANTHER" id="PTHR30015:SF6">
    <property type="entry name" value="SLL1429 PROTEIN"/>
    <property type="match status" value="1"/>
</dbReference>
<dbReference type="Gene3D" id="3.40.1350.10">
    <property type="match status" value="1"/>
</dbReference>
<gene>
    <name evidence="2" type="ORF">SAMN05216313_1599</name>
</gene>
<dbReference type="EMBL" id="FOIM01000059">
    <property type="protein sequence ID" value="SEU21202.1"/>
    <property type="molecule type" value="Genomic_DNA"/>
</dbReference>
<protein>
    <submittedName>
        <fullName evidence="2">Restriction endonuclease</fullName>
    </submittedName>
</protein>
<dbReference type="STRING" id="460384.SAMN05216313_1599"/>
<dbReference type="InterPro" id="IPR011335">
    <property type="entry name" value="Restrct_endonuc-II-like"/>
</dbReference>
<proteinExistence type="predicted"/>
<dbReference type="Pfam" id="PF04471">
    <property type="entry name" value="Mrr_cat"/>
    <property type="match status" value="1"/>
</dbReference>
<reference evidence="3" key="1">
    <citation type="submission" date="2016-10" db="EMBL/GenBank/DDBJ databases">
        <authorList>
            <person name="Varghese N."/>
            <person name="Submissions S."/>
        </authorList>
    </citation>
    <scope>NUCLEOTIDE SEQUENCE [LARGE SCALE GENOMIC DNA]</scope>
    <source>
        <strain evidence="3">NLAE-zl-G277</strain>
    </source>
</reference>
<accession>A0A1I0KB86</accession>
<keyword evidence="2" id="KW-0255">Endonuclease</keyword>
<dbReference type="GeneID" id="93281502"/>
<evidence type="ECO:0000313" key="2">
    <source>
        <dbReference type="EMBL" id="SEU21202.1"/>
    </source>
</evidence>
<keyword evidence="3" id="KW-1185">Reference proteome</keyword>
<dbReference type="InterPro" id="IPR052906">
    <property type="entry name" value="Type_IV_Methyl-Rstrct_Enzyme"/>
</dbReference>
<keyword evidence="2" id="KW-0378">Hydrolase</keyword>
<keyword evidence="2" id="KW-0540">Nuclease</keyword>
<dbReference type="PANTHER" id="PTHR30015">
    <property type="entry name" value="MRR RESTRICTION SYSTEM PROTEIN"/>
    <property type="match status" value="1"/>
</dbReference>
<dbReference type="GO" id="GO:0009307">
    <property type="term" value="P:DNA restriction-modification system"/>
    <property type="evidence" value="ECO:0007669"/>
    <property type="project" value="InterPro"/>
</dbReference>